<keyword evidence="3" id="KW-0150">Chloroplast</keyword>
<protein>
    <submittedName>
        <fullName evidence="11">OLC1v1005344C1</fullName>
    </submittedName>
</protein>
<keyword evidence="7" id="KW-0809">Transit peptide</keyword>
<dbReference type="InterPro" id="IPR044878">
    <property type="entry name" value="UbiA_sf"/>
</dbReference>
<evidence type="ECO:0000256" key="1">
    <source>
        <dbReference type="ARBA" id="ARBA00004508"/>
    </source>
</evidence>
<proteinExistence type="inferred from homology"/>
<dbReference type="GO" id="GO:0031969">
    <property type="term" value="C:chloroplast membrane"/>
    <property type="evidence" value="ECO:0007669"/>
    <property type="project" value="UniProtKB-SubCell"/>
</dbReference>
<evidence type="ECO:0000256" key="2">
    <source>
        <dbReference type="ARBA" id="ARBA00005985"/>
    </source>
</evidence>
<dbReference type="Pfam" id="PF01040">
    <property type="entry name" value="UbiA"/>
    <property type="match status" value="1"/>
</dbReference>
<feature type="transmembrane region" description="Helical" evidence="10">
    <location>
        <begin position="140"/>
        <end position="162"/>
    </location>
</feature>
<keyword evidence="9 10" id="KW-0472">Membrane</keyword>
<evidence type="ECO:0000256" key="9">
    <source>
        <dbReference type="ARBA" id="ARBA00023136"/>
    </source>
</evidence>
<organism evidence="11 12">
    <name type="scientific">Oldenlandia corymbosa var. corymbosa</name>
    <dbReference type="NCBI Taxonomy" id="529605"/>
    <lineage>
        <taxon>Eukaryota</taxon>
        <taxon>Viridiplantae</taxon>
        <taxon>Streptophyta</taxon>
        <taxon>Embryophyta</taxon>
        <taxon>Tracheophyta</taxon>
        <taxon>Spermatophyta</taxon>
        <taxon>Magnoliopsida</taxon>
        <taxon>eudicotyledons</taxon>
        <taxon>Gunneridae</taxon>
        <taxon>Pentapetalae</taxon>
        <taxon>asterids</taxon>
        <taxon>lamiids</taxon>
        <taxon>Gentianales</taxon>
        <taxon>Rubiaceae</taxon>
        <taxon>Rubioideae</taxon>
        <taxon>Spermacoceae</taxon>
        <taxon>Hedyotis-Oldenlandia complex</taxon>
        <taxon>Oldenlandia</taxon>
    </lineage>
</organism>
<evidence type="ECO:0000256" key="6">
    <source>
        <dbReference type="ARBA" id="ARBA00022692"/>
    </source>
</evidence>
<feature type="transmembrane region" description="Helical" evidence="10">
    <location>
        <begin position="379"/>
        <end position="401"/>
    </location>
</feature>
<feature type="transmembrane region" description="Helical" evidence="10">
    <location>
        <begin position="276"/>
        <end position="297"/>
    </location>
</feature>
<accession>A0AAV1DF42</accession>
<keyword evidence="4" id="KW-0934">Plastid</keyword>
<dbReference type="PANTHER" id="PTHR43009">
    <property type="entry name" value="HOMOGENTISATE SOLANESYLTRANSFERASE, CHLOROPLASTIC"/>
    <property type="match status" value="1"/>
</dbReference>
<keyword evidence="8 10" id="KW-1133">Transmembrane helix</keyword>
<dbReference type="InterPro" id="IPR000537">
    <property type="entry name" value="UbiA_prenyltransferase"/>
</dbReference>
<dbReference type="Gene3D" id="1.20.120.1780">
    <property type="entry name" value="UbiA prenyltransferase"/>
    <property type="match status" value="1"/>
</dbReference>
<dbReference type="CDD" id="cd13960">
    <property type="entry name" value="PT_UbiA_HPT1"/>
    <property type="match status" value="1"/>
</dbReference>
<dbReference type="EMBL" id="OX459122">
    <property type="protein sequence ID" value="CAI9106233.1"/>
    <property type="molecule type" value="Genomic_DNA"/>
</dbReference>
<evidence type="ECO:0000313" key="11">
    <source>
        <dbReference type="EMBL" id="CAI9106233.1"/>
    </source>
</evidence>
<dbReference type="NCBIfam" id="NF009525">
    <property type="entry name" value="PRK12887.1"/>
    <property type="match status" value="1"/>
</dbReference>
<evidence type="ECO:0000256" key="3">
    <source>
        <dbReference type="ARBA" id="ARBA00022528"/>
    </source>
</evidence>
<dbReference type="GO" id="GO:0004659">
    <property type="term" value="F:prenyltransferase activity"/>
    <property type="evidence" value="ECO:0007669"/>
    <property type="project" value="InterPro"/>
</dbReference>
<feature type="transmembrane region" description="Helical" evidence="10">
    <location>
        <begin position="244"/>
        <end position="264"/>
    </location>
</feature>
<evidence type="ECO:0000256" key="7">
    <source>
        <dbReference type="ARBA" id="ARBA00022946"/>
    </source>
</evidence>
<dbReference type="Gene3D" id="1.10.357.140">
    <property type="entry name" value="UbiA prenyltransferase"/>
    <property type="match status" value="1"/>
</dbReference>
<evidence type="ECO:0000256" key="8">
    <source>
        <dbReference type="ARBA" id="ARBA00022989"/>
    </source>
</evidence>
<evidence type="ECO:0000256" key="4">
    <source>
        <dbReference type="ARBA" id="ARBA00022640"/>
    </source>
</evidence>
<name>A0AAV1DF42_OLDCO</name>
<feature type="transmembrane region" description="Helical" evidence="10">
    <location>
        <begin position="323"/>
        <end position="343"/>
    </location>
</feature>
<feature type="transmembrane region" description="Helical" evidence="10">
    <location>
        <begin position="349"/>
        <end position="367"/>
    </location>
</feature>
<comment type="similarity">
    <text evidence="2">Belongs to the UbiA prenyltransferase family.</text>
</comment>
<evidence type="ECO:0000256" key="10">
    <source>
        <dbReference type="SAM" id="Phobius"/>
    </source>
</evidence>
<dbReference type="PANTHER" id="PTHR43009:SF6">
    <property type="entry name" value="HOMOGENTISATE PHYTYLTRANSFERASE 1, CHLOROPLASTIC"/>
    <property type="match status" value="1"/>
</dbReference>
<gene>
    <name evidence="11" type="ORF">OLC1_LOCUS14766</name>
</gene>
<dbReference type="InterPro" id="IPR044502">
    <property type="entry name" value="AtHST-like"/>
</dbReference>
<dbReference type="Proteomes" id="UP001161247">
    <property type="component" value="Chromosome 5"/>
</dbReference>
<evidence type="ECO:0000313" key="12">
    <source>
        <dbReference type="Proteomes" id="UP001161247"/>
    </source>
</evidence>
<keyword evidence="12" id="KW-1185">Reference proteome</keyword>
<keyword evidence="5" id="KW-0808">Transferase</keyword>
<dbReference type="AlphaFoldDB" id="A0AAV1DF42"/>
<comment type="subcellular location">
    <subcellularLocation>
        <location evidence="1">Plastid</location>
        <location evidence="1">Chloroplast membrane</location>
        <topology evidence="1">Multi-pass membrane protein</topology>
    </subcellularLocation>
</comment>
<reference evidence="11" key="1">
    <citation type="submission" date="2023-03" db="EMBL/GenBank/DDBJ databases">
        <authorList>
            <person name="Julca I."/>
        </authorList>
    </citation>
    <scope>NUCLEOTIDE SEQUENCE</scope>
</reference>
<sequence length="402" mass="45371">MQSLFIGSSSTKHSFPPLFTGTVGLYSSSSFPEAKVSKCQKWRWNNADNKLSEPMRLSQRRQLLSKYVARPCYKGNGKNLANAGSGDHYHFPTDQPKSLMETFQMKFVAFCEFARLYSFVGRGLSIVSSSFLGIEKLSDISLLFLSGVLKAIVATFFVQLYINSINQLEDIEIDKINKPYLPLASGEYSIETVRIITASSALMSFWLAWMVGSWPLFSAILVIFVFGTIYSINLPFLRWKRSAFLAALCVFAMGVPTELAFYLHTQTFVFGRPAYFPKRVIFTLAFMSIFTVVAAIFKDIPDVDGDKIHGVRSFAVQFGKEKVFSICFVLFQIIYVVAILVGLTSSQKWSKFITVASHICLALIHWSRAKSVDLGNKTSVTSFYMFIWKLLYAESFLVPLIR</sequence>
<feature type="transmembrane region" description="Helical" evidence="10">
    <location>
        <begin position="206"/>
        <end position="232"/>
    </location>
</feature>
<evidence type="ECO:0000256" key="5">
    <source>
        <dbReference type="ARBA" id="ARBA00022679"/>
    </source>
</evidence>
<keyword evidence="6 10" id="KW-0812">Transmembrane</keyword>